<keyword evidence="3 6" id="KW-0812">Transmembrane</keyword>
<feature type="transmembrane region" description="Helical" evidence="6">
    <location>
        <begin position="209"/>
        <end position="228"/>
    </location>
</feature>
<organism evidence="8 9">
    <name type="scientific">Starkeya nomas</name>
    <dbReference type="NCBI Taxonomy" id="2666134"/>
    <lineage>
        <taxon>Bacteria</taxon>
        <taxon>Pseudomonadati</taxon>
        <taxon>Pseudomonadota</taxon>
        <taxon>Alphaproteobacteria</taxon>
        <taxon>Hyphomicrobiales</taxon>
        <taxon>Xanthobacteraceae</taxon>
        <taxon>Starkeya</taxon>
    </lineage>
</organism>
<evidence type="ECO:0000256" key="1">
    <source>
        <dbReference type="ARBA" id="ARBA00004651"/>
    </source>
</evidence>
<keyword evidence="9" id="KW-1185">Reference proteome</keyword>
<evidence type="ECO:0000256" key="2">
    <source>
        <dbReference type="ARBA" id="ARBA00022475"/>
    </source>
</evidence>
<feature type="transmembrane region" description="Helical" evidence="6">
    <location>
        <begin position="21"/>
        <end position="43"/>
    </location>
</feature>
<dbReference type="SUPFAM" id="SSF103481">
    <property type="entry name" value="Multidrug resistance efflux transporter EmrE"/>
    <property type="match status" value="2"/>
</dbReference>
<dbReference type="PANTHER" id="PTHR42920:SF11">
    <property type="entry name" value="INNER MEMBRANE PROTEIN YTFF"/>
    <property type="match status" value="1"/>
</dbReference>
<evidence type="ECO:0000259" key="7">
    <source>
        <dbReference type="Pfam" id="PF00892"/>
    </source>
</evidence>
<reference evidence="8 9" key="1">
    <citation type="submission" date="2019-12" db="EMBL/GenBank/DDBJ databases">
        <authorList>
            <person name="Reyes-Prieto M."/>
        </authorList>
    </citation>
    <scope>NUCLEOTIDE SEQUENCE [LARGE SCALE GENOMIC DNA]</scope>
    <source>
        <strain evidence="8">HF14-78462</strain>
    </source>
</reference>
<dbReference type="InterPro" id="IPR051258">
    <property type="entry name" value="Diverse_Substrate_Transporter"/>
</dbReference>
<dbReference type="RefSeq" id="WP_159601317.1">
    <property type="nucleotide sequence ID" value="NZ_CACSAS010000001.1"/>
</dbReference>
<keyword evidence="5 6" id="KW-0472">Membrane</keyword>
<evidence type="ECO:0000256" key="6">
    <source>
        <dbReference type="SAM" id="Phobius"/>
    </source>
</evidence>
<keyword evidence="2" id="KW-1003">Cell membrane</keyword>
<gene>
    <name evidence="8" type="ORF">STARVERO_04165</name>
</gene>
<dbReference type="PANTHER" id="PTHR42920">
    <property type="entry name" value="OS03G0707200 PROTEIN-RELATED"/>
    <property type="match status" value="1"/>
</dbReference>
<dbReference type="EMBL" id="CACSAS010000001">
    <property type="protein sequence ID" value="CAA0113203.1"/>
    <property type="molecule type" value="Genomic_DNA"/>
</dbReference>
<feature type="transmembrane region" description="Helical" evidence="6">
    <location>
        <begin position="63"/>
        <end position="82"/>
    </location>
</feature>
<name>A0A5S9Q5X0_9HYPH</name>
<feature type="domain" description="EamA" evidence="7">
    <location>
        <begin position="31"/>
        <end position="164"/>
    </location>
</feature>
<feature type="transmembrane region" description="Helical" evidence="6">
    <location>
        <begin position="94"/>
        <end position="114"/>
    </location>
</feature>
<evidence type="ECO:0000313" key="9">
    <source>
        <dbReference type="Proteomes" id="UP000433050"/>
    </source>
</evidence>
<evidence type="ECO:0000256" key="3">
    <source>
        <dbReference type="ARBA" id="ARBA00022692"/>
    </source>
</evidence>
<keyword evidence="4 6" id="KW-1133">Transmembrane helix</keyword>
<accession>A0A5S9Q5X0</accession>
<feature type="transmembrane region" description="Helical" evidence="6">
    <location>
        <begin position="120"/>
        <end position="141"/>
    </location>
</feature>
<feature type="transmembrane region" description="Helical" evidence="6">
    <location>
        <begin position="240"/>
        <end position="262"/>
    </location>
</feature>
<dbReference type="GO" id="GO:0005886">
    <property type="term" value="C:plasma membrane"/>
    <property type="evidence" value="ECO:0007669"/>
    <property type="project" value="UniProtKB-SubCell"/>
</dbReference>
<protein>
    <recommendedName>
        <fullName evidence="7">EamA domain-containing protein</fullName>
    </recommendedName>
</protein>
<dbReference type="AlphaFoldDB" id="A0A5S9Q5X0"/>
<dbReference type="Proteomes" id="UP000433050">
    <property type="component" value="Unassembled WGS sequence"/>
</dbReference>
<comment type="subcellular location">
    <subcellularLocation>
        <location evidence="1">Cell membrane</location>
        <topology evidence="1">Multi-pass membrane protein</topology>
    </subcellularLocation>
</comment>
<evidence type="ECO:0000256" key="4">
    <source>
        <dbReference type="ARBA" id="ARBA00022989"/>
    </source>
</evidence>
<dbReference type="Pfam" id="PF00892">
    <property type="entry name" value="EamA"/>
    <property type="match status" value="2"/>
</dbReference>
<evidence type="ECO:0000256" key="5">
    <source>
        <dbReference type="ARBA" id="ARBA00023136"/>
    </source>
</evidence>
<evidence type="ECO:0000313" key="8">
    <source>
        <dbReference type="EMBL" id="CAA0113203.1"/>
    </source>
</evidence>
<feature type="domain" description="EamA" evidence="7">
    <location>
        <begin position="180"/>
        <end position="313"/>
    </location>
</feature>
<sequence length="326" mass="33658">MAFVADTLTPLVSRTAGSLRPVALSTPANLAALALAGAALLWSGNFLAGRLAADVLPPATFSAARWLLALALLLPFTGREILARRDEVMRRWPFWLACGVLNIAVFTVLIYAGLAHTSLVNGSIIGAAAPILVGLFGWLLLRERTSARSRLALAVSTAGVGLIVLRGDLGTLARLDLNGGDVLLFCGIAAFALYAVLLKRFPSGLSPAAALTVSIPSGLVALAPVALWEIATLGAGAGRAGSMALLVLYVGSLPTLGFVLWARGVGTLGPTRSGQFLQLMPVFGAAFAVGLIGETLHAYHAFGFALVLAGLALRDRRLPAPAPAQL</sequence>
<dbReference type="InterPro" id="IPR037185">
    <property type="entry name" value="EmrE-like"/>
</dbReference>
<proteinExistence type="predicted"/>
<dbReference type="InterPro" id="IPR000620">
    <property type="entry name" value="EamA_dom"/>
</dbReference>
<feature type="transmembrane region" description="Helical" evidence="6">
    <location>
        <begin position="179"/>
        <end position="197"/>
    </location>
</feature>